<organism evidence="2 3">
    <name type="scientific">Kribbella pittospori</name>
    <dbReference type="NCBI Taxonomy" id="722689"/>
    <lineage>
        <taxon>Bacteria</taxon>
        <taxon>Bacillati</taxon>
        <taxon>Actinomycetota</taxon>
        <taxon>Actinomycetes</taxon>
        <taxon>Propionibacteriales</taxon>
        <taxon>Kribbellaceae</taxon>
        <taxon>Kribbella</taxon>
    </lineage>
</organism>
<gene>
    <name evidence="2" type="ORF">E0H73_24205</name>
</gene>
<dbReference type="AlphaFoldDB" id="A0A4R0KKJ8"/>
<protein>
    <submittedName>
        <fullName evidence="2">Uncharacterized protein</fullName>
    </submittedName>
</protein>
<comment type="caution">
    <text evidence="2">The sequence shown here is derived from an EMBL/GenBank/DDBJ whole genome shotgun (WGS) entry which is preliminary data.</text>
</comment>
<proteinExistence type="predicted"/>
<keyword evidence="1" id="KW-0472">Membrane</keyword>
<feature type="transmembrane region" description="Helical" evidence="1">
    <location>
        <begin position="113"/>
        <end position="129"/>
    </location>
</feature>
<evidence type="ECO:0000313" key="2">
    <source>
        <dbReference type="EMBL" id="TCC59724.1"/>
    </source>
</evidence>
<accession>A0A4R0KKJ8</accession>
<dbReference type="OrthoDB" id="3830457at2"/>
<dbReference type="EMBL" id="SJKB01000007">
    <property type="protein sequence ID" value="TCC59724.1"/>
    <property type="molecule type" value="Genomic_DNA"/>
</dbReference>
<feature type="transmembrane region" description="Helical" evidence="1">
    <location>
        <begin position="160"/>
        <end position="185"/>
    </location>
</feature>
<keyword evidence="3" id="KW-1185">Reference proteome</keyword>
<feature type="transmembrane region" description="Helical" evidence="1">
    <location>
        <begin position="85"/>
        <end position="101"/>
    </location>
</feature>
<dbReference type="Proteomes" id="UP000291144">
    <property type="component" value="Unassembled WGS sequence"/>
</dbReference>
<sequence length="186" mass="19438">MSTVEQVERRPWVVRRWPAAAGIAAAAFAGWGIEGGADVAAIVTASGFVYLGSAALQRRNAAWPVFAVSFVAVGVGTRVEGVNATWVMLALAAVLAVYGVLRGALRPPWGMPLQAAALVVLAAAALVAVQANQTLAGLLVAAGLFFHACWDTYHHRTRRVVALSMAEFCAVLDTLLAIVVLVVTFA</sequence>
<feature type="transmembrane region" description="Helical" evidence="1">
    <location>
        <begin position="61"/>
        <end position="79"/>
    </location>
</feature>
<name>A0A4R0KKJ8_9ACTN</name>
<keyword evidence="1" id="KW-1133">Transmembrane helix</keyword>
<dbReference type="RefSeq" id="WP_131360319.1">
    <property type="nucleotide sequence ID" value="NZ_SJKB01000007.1"/>
</dbReference>
<evidence type="ECO:0000313" key="3">
    <source>
        <dbReference type="Proteomes" id="UP000291144"/>
    </source>
</evidence>
<reference evidence="2 3" key="1">
    <citation type="submission" date="2019-02" db="EMBL/GenBank/DDBJ databases">
        <title>Kribbella capetownensis sp. nov. and Kribbella speibonae sp. nov., isolated from soil.</title>
        <authorList>
            <person name="Curtis S.M."/>
            <person name="Norton I."/>
            <person name="Everest G.J."/>
            <person name="Meyers P.R."/>
        </authorList>
    </citation>
    <scope>NUCLEOTIDE SEQUENCE [LARGE SCALE GENOMIC DNA]</scope>
    <source>
        <strain evidence="2 3">NRRL B-24813</strain>
    </source>
</reference>
<feature type="transmembrane region" description="Helical" evidence="1">
    <location>
        <begin position="39"/>
        <end position="56"/>
    </location>
</feature>
<feature type="transmembrane region" description="Helical" evidence="1">
    <location>
        <begin position="12"/>
        <end position="33"/>
    </location>
</feature>
<evidence type="ECO:0000256" key="1">
    <source>
        <dbReference type="SAM" id="Phobius"/>
    </source>
</evidence>
<keyword evidence="1" id="KW-0812">Transmembrane</keyword>